<dbReference type="InParanoid" id="A0A165G9G8"/>
<gene>
    <name evidence="15" type="ORF">LAESUDRAFT_645898</name>
</gene>
<keyword evidence="11 13" id="KW-0472">Membrane</keyword>
<evidence type="ECO:0000256" key="10">
    <source>
        <dbReference type="ARBA" id="ARBA00023128"/>
    </source>
</evidence>
<evidence type="ECO:0000256" key="5">
    <source>
        <dbReference type="ARBA" id="ARBA00022792"/>
    </source>
</evidence>
<evidence type="ECO:0000256" key="4">
    <source>
        <dbReference type="ARBA" id="ARBA00022741"/>
    </source>
</evidence>
<dbReference type="FunCoup" id="A0A165G9G8">
    <property type="interactions" value="370"/>
</dbReference>
<comment type="similarity">
    <text evidence="2 13">Belongs to the Tim44 family.</text>
</comment>
<comment type="subcellular location">
    <subcellularLocation>
        <location evidence="1">Mitochondrion inner membrane</location>
        <topology evidence="1">Peripheral membrane protein</topology>
    </subcellularLocation>
</comment>
<comment type="function">
    <text evidence="13">Essential component of the PAM complex, a complex required for the translocation of transit peptide-containing proteins from the inner membrane into the mitochondrial matrix in an ATP-dependent manner.</text>
</comment>
<evidence type="ECO:0000313" key="15">
    <source>
        <dbReference type="EMBL" id="KZT10023.1"/>
    </source>
</evidence>
<dbReference type="GO" id="GO:0005524">
    <property type="term" value="F:ATP binding"/>
    <property type="evidence" value="ECO:0007669"/>
    <property type="project" value="UniProtKB-KW"/>
</dbReference>
<evidence type="ECO:0000256" key="6">
    <source>
        <dbReference type="ARBA" id="ARBA00022840"/>
    </source>
</evidence>
<dbReference type="SUPFAM" id="SSF54427">
    <property type="entry name" value="NTF2-like"/>
    <property type="match status" value="1"/>
</dbReference>
<keyword evidence="3 13" id="KW-0813">Transport</keyword>
<dbReference type="Pfam" id="PF04280">
    <property type="entry name" value="Tim44"/>
    <property type="match status" value="1"/>
</dbReference>
<keyword evidence="9 13" id="KW-0811">Translocation</keyword>
<name>A0A165G9G8_9APHY</name>
<dbReference type="RefSeq" id="XP_040767763.1">
    <property type="nucleotide sequence ID" value="XM_040903946.1"/>
</dbReference>
<reference evidence="15 16" key="1">
    <citation type="journal article" date="2016" name="Mol. Biol. Evol.">
        <title>Comparative Genomics of Early-Diverging Mushroom-Forming Fungi Provides Insights into the Origins of Lignocellulose Decay Capabilities.</title>
        <authorList>
            <person name="Nagy L.G."/>
            <person name="Riley R."/>
            <person name="Tritt A."/>
            <person name="Adam C."/>
            <person name="Daum C."/>
            <person name="Floudas D."/>
            <person name="Sun H."/>
            <person name="Yadav J.S."/>
            <person name="Pangilinan J."/>
            <person name="Larsson K.H."/>
            <person name="Matsuura K."/>
            <person name="Barry K."/>
            <person name="Labutti K."/>
            <person name="Kuo R."/>
            <person name="Ohm R.A."/>
            <person name="Bhattacharya S.S."/>
            <person name="Shirouzu T."/>
            <person name="Yoshinaga Y."/>
            <person name="Martin F.M."/>
            <person name="Grigoriev I.V."/>
            <person name="Hibbett D.S."/>
        </authorList>
    </citation>
    <scope>NUCLEOTIDE SEQUENCE [LARGE SCALE GENOMIC DNA]</scope>
    <source>
        <strain evidence="15 16">93-53</strain>
    </source>
</reference>
<dbReference type="STRING" id="1314785.A0A165G9G8"/>
<dbReference type="PIRSF" id="PIRSF037871">
    <property type="entry name" value="TIM44"/>
    <property type="match status" value="1"/>
</dbReference>
<dbReference type="GO" id="GO:0005743">
    <property type="term" value="C:mitochondrial inner membrane"/>
    <property type="evidence" value="ECO:0007669"/>
    <property type="project" value="UniProtKB-SubCell"/>
</dbReference>
<dbReference type="AlphaFoldDB" id="A0A165G9G8"/>
<dbReference type="OrthoDB" id="10265990at2759"/>
<keyword evidence="8" id="KW-0809">Transit peptide</keyword>
<evidence type="ECO:0000256" key="12">
    <source>
        <dbReference type="ARBA" id="ARBA00074309"/>
    </source>
</evidence>
<feature type="domain" description="Tim44-like" evidence="14">
    <location>
        <begin position="299"/>
        <end position="452"/>
    </location>
</feature>
<keyword evidence="10 13" id="KW-0496">Mitochondrion</keyword>
<dbReference type="PANTHER" id="PTHR10721">
    <property type="entry name" value="MITOCHONDRIAL IMPORT INNER MEMBRANE TRANSLOCASE SUBUNIT TIM44"/>
    <property type="match status" value="1"/>
</dbReference>
<keyword evidence="4" id="KW-0547">Nucleotide-binding</keyword>
<evidence type="ECO:0000256" key="8">
    <source>
        <dbReference type="ARBA" id="ARBA00022946"/>
    </source>
</evidence>
<organism evidence="15 16">
    <name type="scientific">Laetiporus sulphureus 93-53</name>
    <dbReference type="NCBI Taxonomy" id="1314785"/>
    <lineage>
        <taxon>Eukaryota</taxon>
        <taxon>Fungi</taxon>
        <taxon>Dikarya</taxon>
        <taxon>Basidiomycota</taxon>
        <taxon>Agaricomycotina</taxon>
        <taxon>Agaricomycetes</taxon>
        <taxon>Polyporales</taxon>
        <taxon>Laetiporus</taxon>
    </lineage>
</organism>
<dbReference type="InterPro" id="IPR039544">
    <property type="entry name" value="Tim44-like"/>
</dbReference>
<keyword evidence="5 13" id="KW-0999">Mitochondrion inner membrane</keyword>
<keyword evidence="7 13" id="KW-0653">Protein transport</keyword>
<dbReference type="GO" id="GO:0030150">
    <property type="term" value="P:protein import into mitochondrial matrix"/>
    <property type="evidence" value="ECO:0007669"/>
    <property type="project" value="InterPro"/>
</dbReference>
<dbReference type="SMART" id="SM00978">
    <property type="entry name" value="Tim44"/>
    <property type="match status" value="1"/>
</dbReference>
<dbReference type="Proteomes" id="UP000076871">
    <property type="component" value="Unassembled WGS sequence"/>
</dbReference>
<accession>A0A165G9G8</accession>
<evidence type="ECO:0000259" key="14">
    <source>
        <dbReference type="SMART" id="SM00978"/>
    </source>
</evidence>
<protein>
    <recommendedName>
        <fullName evidence="12 13">Mitochondrial import inner membrane translocase subunit TIM44</fullName>
    </recommendedName>
</protein>
<dbReference type="FunFam" id="3.10.450.240:FF:000002">
    <property type="entry name" value="Mitochondrial import inner membrane translocase subunit TIM44"/>
    <property type="match status" value="1"/>
</dbReference>
<evidence type="ECO:0000256" key="2">
    <source>
        <dbReference type="ARBA" id="ARBA00009597"/>
    </source>
</evidence>
<dbReference type="EMBL" id="KV427610">
    <property type="protein sequence ID" value="KZT10023.1"/>
    <property type="molecule type" value="Genomic_DNA"/>
</dbReference>
<evidence type="ECO:0000256" key="9">
    <source>
        <dbReference type="ARBA" id="ARBA00023010"/>
    </source>
</evidence>
<dbReference type="InterPro" id="IPR007379">
    <property type="entry name" value="Tim44-like_dom"/>
</dbReference>
<dbReference type="InterPro" id="IPR032710">
    <property type="entry name" value="NTF2-like_dom_sf"/>
</dbReference>
<sequence length="459" mass="51807">MLPRHLRRVVLTSAAPAQIRALLYSRNALRPTSFRIRPAVSSSASFHSSSRRQNEQPRSPFKIFVEVLQEELRKNREWADSKKQLTGDVTQLKDSVKDSETMKKARAAYERALLAASIRDNPRLRAAAEELRKTGVKVGDAVSEALRTMEESDLMRAISRASAAVSSKIASTTEPIRNTAAYKTLSETVVDALDDSGSAKHAGYEEKELRRKRRQMRLAKAGRNSMTHVVKADPEAGSAIVLHKDSPRREAWEKLKETNPVLRSLASLKLTYEESENPVIVGMRTVTDTIGGWFEETEQARVQRCIKMMDPTFTLESFERELRAYIIPEIVDAFLSADQEALKAWCSEATYNVLWATMEVYLRQGLVSDSKILDIRSVEIAKGEMLEENIPAFVVTFATQELMLFRNAKTGEIVVGAEDRVEQCHYFAVITRVEEELDNELTGGWKFVTMGRRSARAYL</sequence>
<dbReference type="GO" id="GO:0051087">
    <property type="term" value="F:protein-folding chaperone binding"/>
    <property type="evidence" value="ECO:0007669"/>
    <property type="project" value="InterPro"/>
</dbReference>
<evidence type="ECO:0000256" key="7">
    <source>
        <dbReference type="ARBA" id="ARBA00022927"/>
    </source>
</evidence>
<evidence type="ECO:0000256" key="13">
    <source>
        <dbReference type="PIRNR" id="PIRNR037871"/>
    </source>
</evidence>
<keyword evidence="6" id="KW-0067">ATP-binding</keyword>
<dbReference type="Gene3D" id="3.10.450.240">
    <property type="match status" value="1"/>
</dbReference>
<dbReference type="PANTHER" id="PTHR10721:SF1">
    <property type="entry name" value="MITOCHONDRIAL IMPORT INNER MEMBRANE TRANSLOCASE SUBUNIT TIM44"/>
    <property type="match status" value="1"/>
</dbReference>
<evidence type="ECO:0000256" key="11">
    <source>
        <dbReference type="ARBA" id="ARBA00023136"/>
    </source>
</evidence>
<evidence type="ECO:0000256" key="3">
    <source>
        <dbReference type="ARBA" id="ARBA00022448"/>
    </source>
</evidence>
<dbReference type="InterPro" id="IPR017303">
    <property type="entry name" value="Tim44"/>
</dbReference>
<proteinExistence type="inferred from homology"/>
<keyword evidence="16" id="KW-1185">Reference proteome</keyword>
<evidence type="ECO:0000256" key="1">
    <source>
        <dbReference type="ARBA" id="ARBA00004637"/>
    </source>
</evidence>
<dbReference type="GeneID" id="63820976"/>
<evidence type="ECO:0000313" key="16">
    <source>
        <dbReference type="Proteomes" id="UP000076871"/>
    </source>
</evidence>